<evidence type="ECO:0000313" key="2">
    <source>
        <dbReference type="EMBL" id="KAF4662641.1"/>
    </source>
</evidence>
<accession>A0A7J6LUY9</accession>
<gene>
    <name evidence="3" type="ORF">FOL46_002180</name>
    <name evidence="2" type="ORF">FOZ61_002306</name>
</gene>
<reference evidence="4 5" key="1">
    <citation type="submission" date="2020-04" db="EMBL/GenBank/DDBJ databases">
        <title>Perkinsus olseni comparative genomics.</title>
        <authorList>
            <person name="Bogema D.R."/>
        </authorList>
    </citation>
    <scope>NUCLEOTIDE SEQUENCE [LARGE SCALE GENOMIC DNA]</scope>
    <source>
        <strain evidence="2">ATCC PRA-179</strain>
        <strain evidence="3">ATCC PRA-31</strain>
    </source>
</reference>
<feature type="compositionally biased region" description="Low complexity" evidence="1">
    <location>
        <begin position="11"/>
        <end position="26"/>
    </location>
</feature>
<dbReference type="EMBL" id="JABAHT010000163">
    <property type="protein sequence ID" value="KAF4662641.1"/>
    <property type="molecule type" value="Genomic_DNA"/>
</dbReference>
<name>A0A7J6LUY9_PEROL</name>
<evidence type="ECO:0000313" key="5">
    <source>
        <dbReference type="Proteomes" id="UP000572268"/>
    </source>
</evidence>
<dbReference type="Proteomes" id="UP000570595">
    <property type="component" value="Unassembled WGS sequence"/>
</dbReference>
<sequence length="99" mass="10978">MDEEKGNLLNVAVAATPDGTDADAPVDSIDVEDEERRVWISFSDSDTLHDPIVVQRPHLRDPGEDVEIEQQLMDWTTHLDAAEGFSSARGGGSPQRHRR</sequence>
<feature type="region of interest" description="Disordered" evidence="1">
    <location>
        <begin position="80"/>
        <end position="99"/>
    </location>
</feature>
<evidence type="ECO:0000313" key="4">
    <source>
        <dbReference type="Proteomes" id="UP000570595"/>
    </source>
</evidence>
<evidence type="ECO:0000313" key="3">
    <source>
        <dbReference type="EMBL" id="KAF4668023.1"/>
    </source>
</evidence>
<evidence type="ECO:0000256" key="1">
    <source>
        <dbReference type="SAM" id="MobiDB-lite"/>
    </source>
</evidence>
<feature type="region of interest" description="Disordered" evidence="1">
    <location>
        <begin position="1"/>
        <end position="26"/>
    </location>
</feature>
<dbReference type="Proteomes" id="UP000572268">
    <property type="component" value="Unassembled WGS sequence"/>
</dbReference>
<proteinExistence type="predicted"/>
<organism evidence="2 4">
    <name type="scientific">Perkinsus olseni</name>
    <name type="common">Perkinsus atlanticus</name>
    <dbReference type="NCBI Taxonomy" id="32597"/>
    <lineage>
        <taxon>Eukaryota</taxon>
        <taxon>Sar</taxon>
        <taxon>Alveolata</taxon>
        <taxon>Perkinsozoa</taxon>
        <taxon>Perkinsea</taxon>
        <taxon>Perkinsida</taxon>
        <taxon>Perkinsidae</taxon>
        <taxon>Perkinsus</taxon>
    </lineage>
</organism>
<dbReference type="EMBL" id="JABANN010000169">
    <property type="protein sequence ID" value="KAF4668023.1"/>
    <property type="molecule type" value="Genomic_DNA"/>
</dbReference>
<protein>
    <submittedName>
        <fullName evidence="2">Uncharacterized protein</fullName>
    </submittedName>
</protein>
<dbReference type="AlphaFoldDB" id="A0A7J6LUY9"/>
<comment type="caution">
    <text evidence="2">The sequence shown here is derived from an EMBL/GenBank/DDBJ whole genome shotgun (WGS) entry which is preliminary data.</text>
</comment>